<proteinExistence type="predicted"/>
<evidence type="ECO:0000313" key="1">
    <source>
        <dbReference type="EnsemblPlants" id="MELO3C034004.2.1"/>
    </source>
</evidence>
<protein>
    <submittedName>
        <fullName evidence="1">Uncharacterized protein</fullName>
    </submittedName>
</protein>
<reference evidence="1" key="1">
    <citation type="submission" date="2023-03" db="UniProtKB">
        <authorList>
            <consortium name="EnsemblPlants"/>
        </authorList>
    </citation>
    <scope>IDENTIFICATION</scope>
</reference>
<name>A0A9I9EIU0_CUCME</name>
<sequence>MASALIGRPDWYVDLTSLILSVDLTGWTNGVFSPFLLEYHFGIKFNHPNLDFIVENSWAGVECSLGLVFVVNTLTPLIRINVRENTDTAIVLS</sequence>
<organism evidence="1">
    <name type="scientific">Cucumis melo</name>
    <name type="common">Muskmelon</name>
    <dbReference type="NCBI Taxonomy" id="3656"/>
    <lineage>
        <taxon>Eukaryota</taxon>
        <taxon>Viridiplantae</taxon>
        <taxon>Streptophyta</taxon>
        <taxon>Embryophyta</taxon>
        <taxon>Tracheophyta</taxon>
        <taxon>Spermatophyta</taxon>
        <taxon>Magnoliopsida</taxon>
        <taxon>eudicotyledons</taxon>
        <taxon>Gunneridae</taxon>
        <taxon>Pentapetalae</taxon>
        <taxon>rosids</taxon>
        <taxon>fabids</taxon>
        <taxon>Cucurbitales</taxon>
        <taxon>Cucurbitaceae</taxon>
        <taxon>Benincaseae</taxon>
        <taxon>Cucumis</taxon>
    </lineage>
</organism>
<dbReference type="Gramene" id="MELO3C034004.2.1">
    <property type="protein sequence ID" value="MELO3C034004.2.1"/>
    <property type="gene ID" value="MELO3C034004.2"/>
</dbReference>
<accession>A0A9I9EIU0</accession>
<dbReference type="AlphaFoldDB" id="A0A9I9EIU0"/>
<dbReference type="EnsemblPlants" id="MELO3C034004.2.1">
    <property type="protein sequence ID" value="MELO3C034004.2.1"/>
    <property type="gene ID" value="MELO3C034004.2"/>
</dbReference>